<organism evidence="3 4">
    <name type="scientific">Streptomyces kunmingensis</name>
    <dbReference type="NCBI Taxonomy" id="68225"/>
    <lineage>
        <taxon>Bacteria</taxon>
        <taxon>Bacillati</taxon>
        <taxon>Actinomycetota</taxon>
        <taxon>Actinomycetes</taxon>
        <taxon>Kitasatosporales</taxon>
        <taxon>Streptomycetaceae</taxon>
        <taxon>Streptomyces</taxon>
    </lineage>
</organism>
<keyword evidence="2" id="KW-0472">Membrane</keyword>
<feature type="transmembrane region" description="Helical" evidence="2">
    <location>
        <begin position="50"/>
        <end position="71"/>
    </location>
</feature>
<evidence type="ECO:0000313" key="4">
    <source>
        <dbReference type="Proteomes" id="UP001352223"/>
    </source>
</evidence>
<dbReference type="Proteomes" id="UP001352223">
    <property type="component" value="Unassembled WGS sequence"/>
</dbReference>
<feature type="region of interest" description="Disordered" evidence="1">
    <location>
        <begin position="232"/>
        <end position="253"/>
    </location>
</feature>
<accession>A0ABU6CND0</accession>
<dbReference type="EMBL" id="JAOZYB010000354">
    <property type="protein sequence ID" value="MEB3966239.1"/>
    <property type="molecule type" value="Genomic_DNA"/>
</dbReference>
<feature type="region of interest" description="Disordered" evidence="1">
    <location>
        <begin position="88"/>
        <end position="112"/>
    </location>
</feature>
<comment type="caution">
    <text evidence="3">The sequence shown here is derived from an EMBL/GenBank/DDBJ whole genome shotgun (WGS) entry which is preliminary data.</text>
</comment>
<keyword evidence="2" id="KW-0812">Transmembrane</keyword>
<evidence type="ECO:0000256" key="2">
    <source>
        <dbReference type="SAM" id="Phobius"/>
    </source>
</evidence>
<evidence type="ECO:0008006" key="5">
    <source>
        <dbReference type="Google" id="ProtNLM"/>
    </source>
</evidence>
<keyword evidence="2" id="KW-1133">Transmembrane helix</keyword>
<protein>
    <recommendedName>
        <fullName evidence="5">LigA protein</fullName>
    </recommendedName>
</protein>
<proteinExistence type="predicted"/>
<name>A0ABU6CND0_9ACTN</name>
<gene>
    <name evidence="3" type="ORF">OKJ48_39335</name>
</gene>
<reference evidence="3 4" key="1">
    <citation type="submission" date="2022-10" db="EMBL/GenBank/DDBJ databases">
        <authorList>
            <person name="Xie J."/>
            <person name="Shen N."/>
        </authorList>
    </citation>
    <scope>NUCLEOTIDE SEQUENCE [LARGE SCALE GENOMIC DNA]</scope>
    <source>
        <strain evidence="3 4">DSM 41681</strain>
    </source>
</reference>
<dbReference type="RefSeq" id="WP_324775311.1">
    <property type="nucleotide sequence ID" value="NZ_BAAATS010000057.1"/>
</dbReference>
<keyword evidence="4" id="KW-1185">Reference proteome</keyword>
<sequence length="429" mass="44752">MSGADDGRDGFEDDLSVALRRTGEGFTADGRTLVDSGVQGGRRRLRRRRAGAVTGSVAALAVVGLGSSYAAGAFDTATADARGGVAARPSGAATAAPEQGKTKGTRGDGTQLSGDEVLGILEGLLPEGKVSAREGRGTADMPSARLVHDDGHGKSAIGVSVGAVDPGGATAEEQLTCPDKVFVPYDSCTSETLSDGSRLLLLRGYEYPDKRVDTKRWHAFLMTREGYTVDASEWNSEEEKGKPVSRPEPPLSTGQLKALVTSAKWRPVMRAIGEAAPEVTPQPPAQGTDRTSALKKLKSLLPSRVRVTGEGGEDGGYAYVVVDDGKGASFVQINVQPGMNDVRDDLFGSGAETMPDGTLVSTKKGSGDDKGGAGIVMWTADTMRPDGFRVVVSAVNSGSQRADATRGEPALTMAELKKIALSEKWLAKK</sequence>
<evidence type="ECO:0000313" key="3">
    <source>
        <dbReference type="EMBL" id="MEB3966239.1"/>
    </source>
</evidence>
<evidence type="ECO:0000256" key="1">
    <source>
        <dbReference type="SAM" id="MobiDB-lite"/>
    </source>
</evidence>